<evidence type="ECO:0000313" key="1">
    <source>
        <dbReference type="EMBL" id="AZA99754.1"/>
    </source>
</evidence>
<dbReference type="RefSeq" id="WP_076352515.1">
    <property type="nucleotide sequence ID" value="NZ_CP033926.1"/>
</dbReference>
<keyword evidence="4" id="KW-1185">Reference proteome</keyword>
<sequence>MFFPTAEGFYDYKKDQYIYQYKDHLGNVRVSFGKNNSGALEITDANDYYPFGMNHLKTGNAFFGVGSYKNYKEPQETSWYSFKWKKQLNTLTEAV</sequence>
<organism evidence="2 3">
    <name type="scientific">Chryseobacterium joostei</name>
    <dbReference type="NCBI Taxonomy" id="112234"/>
    <lineage>
        <taxon>Bacteria</taxon>
        <taxon>Pseudomonadati</taxon>
        <taxon>Bacteroidota</taxon>
        <taxon>Flavobacteriia</taxon>
        <taxon>Flavobacteriales</taxon>
        <taxon>Weeksellaceae</taxon>
        <taxon>Chryseobacterium group</taxon>
        <taxon>Chryseobacterium</taxon>
    </lineage>
</organism>
<protein>
    <submittedName>
        <fullName evidence="2">Uncharacterized protein</fullName>
    </submittedName>
</protein>
<evidence type="ECO:0000313" key="4">
    <source>
        <dbReference type="Proteomes" id="UP000279541"/>
    </source>
</evidence>
<dbReference type="KEGG" id="cjt:EG359_09050"/>
<evidence type="ECO:0000313" key="3">
    <source>
        <dbReference type="Proteomes" id="UP000186106"/>
    </source>
</evidence>
<dbReference type="EMBL" id="FTNZ01000002">
    <property type="protein sequence ID" value="SIS31596.1"/>
    <property type="molecule type" value="Genomic_DNA"/>
</dbReference>
<dbReference type="Proteomes" id="UP000186106">
    <property type="component" value="Unassembled WGS sequence"/>
</dbReference>
<dbReference type="OrthoDB" id="2972467at2"/>
<reference evidence="1 4" key="2">
    <citation type="submission" date="2018-11" db="EMBL/GenBank/DDBJ databases">
        <title>Proposal to divide the Flavobacteriaceae and reorganize its genera based on Amino Acid Identity values calculated from whole genome sequences.</title>
        <authorList>
            <person name="Nicholson A.C."/>
            <person name="Gulvik C.A."/>
            <person name="Whitney A.M."/>
            <person name="Humrighouse B.W."/>
            <person name="Bell M."/>
            <person name="Holmes B."/>
            <person name="Steigerwalt A.G."/>
            <person name="Villarma A."/>
            <person name="Sheth M."/>
            <person name="Batra D."/>
            <person name="Pryor J."/>
            <person name="Bernardet J.-F."/>
            <person name="Hugo C."/>
            <person name="Kampfer P."/>
            <person name="Newman J."/>
            <person name="McQuiston J.R."/>
        </authorList>
    </citation>
    <scope>NUCLEOTIDE SEQUENCE [LARGE SCALE GENOMIC DNA]</scope>
    <source>
        <strain evidence="1 4">DSM 16927</strain>
    </source>
</reference>
<gene>
    <name evidence="1" type="ORF">EG359_09050</name>
    <name evidence="2" type="ORF">SAMN05421768_102457</name>
</gene>
<dbReference type="STRING" id="112234.SAMN05421768_102457"/>
<proteinExistence type="predicted"/>
<accession>A0A1N7I3J1</accession>
<dbReference type="Proteomes" id="UP000279541">
    <property type="component" value="Chromosome"/>
</dbReference>
<dbReference type="EMBL" id="CP033926">
    <property type="protein sequence ID" value="AZA99754.1"/>
    <property type="molecule type" value="Genomic_DNA"/>
</dbReference>
<evidence type="ECO:0000313" key="2">
    <source>
        <dbReference type="EMBL" id="SIS31596.1"/>
    </source>
</evidence>
<dbReference type="Gene3D" id="2.180.10.10">
    <property type="entry name" value="RHS repeat-associated core"/>
    <property type="match status" value="1"/>
</dbReference>
<dbReference type="AlphaFoldDB" id="A0A1N7I3J1"/>
<name>A0A1N7I3J1_9FLAO</name>
<reference evidence="2 3" key="1">
    <citation type="submission" date="2017-01" db="EMBL/GenBank/DDBJ databases">
        <authorList>
            <person name="Mah S.A."/>
            <person name="Swanson W.J."/>
            <person name="Moy G.W."/>
            <person name="Vacquier V.D."/>
        </authorList>
    </citation>
    <scope>NUCLEOTIDE SEQUENCE [LARGE SCALE GENOMIC DNA]</scope>
    <source>
        <strain evidence="2 3">DSM 16927</strain>
    </source>
</reference>